<reference evidence="1 2" key="1">
    <citation type="submission" date="2019-03" db="EMBL/GenBank/DDBJ databases">
        <title>Diversity of the mouse oral microbiome.</title>
        <authorList>
            <person name="Joseph S."/>
            <person name="Aduse-Opoku J."/>
            <person name="Curtis M."/>
            <person name="Wade W."/>
            <person name="Hashim A."/>
        </authorList>
    </citation>
    <scope>NUCLEOTIDE SEQUENCE [LARGE SCALE GENOMIC DNA]</scope>
    <source>
        <strain evidence="1 2">WT12</strain>
    </source>
</reference>
<proteinExistence type="predicted"/>
<organism evidence="1 2">
    <name type="scientific">Muribacter muris</name>
    <dbReference type="NCBI Taxonomy" id="67855"/>
    <lineage>
        <taxon>Bacteria</taxon>
        <taxon>Pseudomonadati</taxon>
        <taxon>Pseudomonadota</taxon>
        <taxon>Gammaproteobacteria</taxon>
        <taxon>Pasteurellales</taxon>
        <taxon>Pasteurellaceae</taxon>
        <taxon>Muribacter</taxon>
    </lineage>
</organism>
<dbReference type="EMBL" id="SPPA01000005">
    <property type="protein sequence ID" value="TFV11970.1"/>
    <property type="molecule type" value="Genomic_DNA"/>
</dbReference>
<evidence type="ECO:0000313" key="2">
    <source>
        <dbReference type="Proteomes" id="UP000297396"/>
    </source>
</evidence>
<protein>
    <submittedName>
        <fullName evidence="1">TerS protein</fullName>
    </submittedName>
</protein>
<evidence type="ECO:0000313" key="1">
    <source>
        <dbReference type="EMBL" id="TFV11970.1"/>
    </source>
</evidence>
<gene>
    <name evidence="1" type="ORF">E4T80_03060</name>
</gene>
<sequence length="156" mass="18148">MRQTMSGRKTRSDSTTAHIQALQAAQTQLKPPQTLSKAEKRYWESIINSRALDSWTPIDQERAVKLAKLYVEIDEYEQELANTRRWLKTDTGAMKIHPLHYVVEELYKREIQMCRSLQIHSRATQGESRDQVKTNQLYQQARATLADDNGLLARFN</sequence>
<dbReference type="OrthoDB" id="6446772at2"/>
<dbReference type="AlphaFoldDB" id="A0A4Y9K4J0"/>
<comment type="caution">
    <text evidence="1">The sequence shown here is derived from an EMBL/GenBank/DDBJ whole genome shotgun (WGS) entry which is preliminary data.</text>
</comment>
<dbReference type="Proteomes" id="UP000297396">
    <property type="component" value="Unassembled WGS sequence"/>
</dbReference>
<name>A0A4Y9K4J0_9PAST</name>
<accession>A0A4Y9K4J0</accession>
<dbReference type="RefSeq" id="WP_135054845.1">
    <property type="nucleotide sequence ID" value="NZ_JADGLC010000005.1"/>
</dbReference>